<proteinExistence type="predicted"/>
<dbReference type="EMBL" id="QJKJ01005774">
    <property type="protein sequence ID" value="RDX89056.1"/>
    <property type="molecule type" value="Genomic_DNA"/>
</dbReference>
<gene>
    <name evidence="1" type="ORF">CR513_29266</name>
</gene>
<evidence type="ECO:0008006" key="3">
    <source>
        <dbReference type="Google" id="ProtNLM"/>
    </source>
</evidence>
<evidence type="ECO:0000313" key="2">
    <source>
        <dbReference type="Proteomes" id="UP000257109"/>
    </source>
</evidence>
<dbReference type="InterPro" id="IPR052160">
    <property type="entry name" value="Gypsy_RT_Integrase-like"/>
</dbReference>
<dbReference type="InterPro" id="IPR036397">
    <property type="entry name" value="RNaseH_sf"/>
</dbReference>
<evidence type="ECO:0000313" key="1">
    <source>
        <dbReference type="EMBL" id="RDX89056.1"/>
    </source>
</evidence>
<dbReference type="InterPro" id="IPR012337">
    <property type="entry name" value="RNaseH-like_sf"/>
</dbReference>
<dbReference type="Gene3D" id="3.30.420.10">
    <property type="entry name" value="Ribonuclease H-like superfamily/Ribonuclease H"/>
    <property type="match status" value="2"/>
</dbReference>
<dbReference type="AlphaFoldDB" id="A0A371GEX0"/>
<protein>
    <recommendedName>
        <fullName evidence="3">Integrase catalytic domain-containing protein</fullName>
    </recommendedName>
</protein>
<dbReference type="OrthoDB" id="1637540at2759"/>
<keyword evidence="2" id="KW-1185">Reference proteome</keyword>
<feature type="non-terminal residue" evidence="1">
    <location>
        <position position="1"/>
    </location>
</feature>
<sequence length="275" mass="30722">MEHQRTLVDLNLSVLASRGESSPSSVAIVVEDGIIESRPSSVYTQVRPSWILSVEIISSQSLPRATRQVLSESSKRLEKRTIINDPYLWRLCSDKVIRKCILETEIISVLQFCHSAPRGGHYGSTRTARKGLDFMGPFLVSNGYSYILLAIDHVSRWVEAIATRTNDAKVVVVAHKIATAYHPQTNGQSEVFNREIKQTLQKMTNPSKLRSIWDGPFVITNIFLHGAVQLKDEHTNSTFQVNGHQIKPFHEGPMPTINDMEIISLVEPAPPDGIA</sequence>
<dbReference type="GO" id="GO:0003676">
    <property type="term" value="F:nucleic acid binding"/>
    <property type="evidence" value="ECO:0007669"/>
    <property type="project" value="InterPro"/>
</dbReference>
<accession>A0A371GEX0</accession>
<organism evidence="1 2">
    <name type="scientific">Mucuna pruriens</name>
    <name type="common">Velvet bean</name>
    <name type="synonym">Dolichos pruriens</name>
    <dbReference type="NCBI Taxonomy" id="157652"/>
    <lineage>
        <taxon>Eukaryota</taxon>
        <taxon>Viridiplantae</taxon>
        <taxon>Streptophyta</taxon>
        <taxon>Embryophyta</taxon>
        <taxon>Tracheophyta</taxon>
        <taxon>Spermatophyta</taxon>
        <taxon>Magnoliopsida</taxon>
        <taxon>eudicotyledons</taxon>
        <taxon>Gunneridae</taxon>
        <taxon>Pentapetalae</taxon>
        <taxon>rosids</taxon>
        <taxon>fabids</taxon>
        <taxon>Fabales</taxon>
        <taxon>Fabaceae</taxon>
        <taxon>Papilionoideae</taxon>
        <taxon>50 kb inversion clade</taxon>
        <taxon>NPAAA clade</taxon>
        <taxon>indigoferoid/millettioid clade</taxon>
        <taxon>Phaseoleae</taxon>
        <taxon>Mucuna</taxon>
    </lineage>
</organism>
<dbReference type="PANTHER" id="PTHR47266">
    <property type="entry name" value="ENDONUCLEASE-RELATED"/>
    <property type="match status" value="1"/>
</dbReference>
<reference evidence="1" key="1">
    <citation type="submission" date="2018-05" db="EMBL/GenBank/DDBJ databases">
        <title>Draft genome of Mucuna pruriens seed.</title>
        <authorList>
            <person name="Nnadi N.E."/>
            <person name="Vos R."/>
            <person name="Hasami M.H."/>
            <person name="Devisetty U.K."/>
            <person name="Aguiy J.C."/>
        </authorList>
    </citation>
    <scope>NUCLEOTIDE SEQUENCE [LARGE SCALE GENOMIC DNA]</scope>
    <source>
        <strain evidence="1">JCA_2017</strain>
    </source>
</reference>
<dbReference type="Proteomes" id="UP000257109">
    <property type="component" value="Unassembled WGS sequence"/>
</dbReference>
<dbReference type="SUPFAM" id="SSF53098">
    <property type="entry name" value="Ribonuclease H-like"/>
    <property type="match status" value="1"/>
</dbReference>
<name>A0A371GEX0_MUCPR</name>
<comment type="caution">
    <text evidence="1">The sequence shown here is derived from an EMBL/GenBank/DDBJ whole genome shotgun (WGS) entry which is preliminary data.</text>
</comment>